<evidence type="ECO:0000256" key="2">
    <source>
        <dbReference type="ARBA" id="ARBA00022801"/>
    </source>
</evidence>
<keyword evidence="6" id="KW-1185">Reference proteome</keyword>
<protein>
    <recommendedName>
        <fullName evidence="4">Amidohydrolase-related domain-containing protein</fullName>
    </recommendedName>
</protein>
<gene>
    <name evidence="5" type="ORF">SAMN05421806_113142</name>
</gene>
<dbReference type="PANTHER" id="PTHR43383">
    <property type="entry name" value="NODULIN 6"/>
    <property type="match status" value="1"/>
</dbReference>
<feature type="domain" description="Amidohydrolase-related" evidence="4">
    <location>
        <begin position="196"/>
        <end position="359"/>
    </location>
</feature>
<dbReference type="SUPFAM" id="SSF51556">
    <property type="entry name" value="Metallo-dependent hydrolases"/>
    <property type="match status" value="1"/>
</dbReference>
<organism evidence="5 6">
    <name type="scientific">Streptomyces indicus</name>
    <dbReference type="NCBI Taxonomy" id="417292"/>
    <lineage>
        <taxon>Bacteria</taxon>
        <taxon>Bacillati</taxon>
        <taxon>Actinomycetota</taxon>
        <taxon>Actinomycetes</taxon>
        <taxon>Kitasatosporales</taxon>
        <taxon>Streptomycetaceae</taxon>
        <taxon>Streptomyces</taxon>
    </lineage>
</organism>
<dbReference type="PROSITE" id="PS00136">
    <property type="entry name" value="SUBTILASE_ASP"/>
    <property type="match status" value="1"/>
</dbReference>
<reference evidence="5 6" key="1">
    <citation type="submission" date="2016-10" db="EMBL/GenBank/DDBJ databases">
        <authorList>
            <person name="de Groot N.N."/>
        </authorList>
    </citation>
    <scope>NUCLEOTIDE SEQUENCE [LARGE SCALE GENOMIC DNA]</scope>
    <source>
        <strain evidence="5 6">CGMCC 4.5727</strain>
    </source>
</reference>
<evidence type="ECO:0000313" key="5">
    <source>
        <dbReference type="EMBL" id="SDK88110.1"/>
    </source>
</evidence>
<dbReference type="EMBL" id="FNFF01000013">
    <property type="protein sequence ID" value="SDK88110.1"/>
    <property type="molecule type" value="Genomic_DNA"/>
</dbReference>
<name>A0A1G9FI92_9ACTN</name>
<comment type="similarity">
    <text evidence="1">Belongs to the peptidase S8 family.</text>
</comment>
<sequence>MIDTPSLVDQYCHGVLRAELGLGTFEAHLGRGEGPPAPGTTFFDTQTGFAVRRWCPPLLDLEPHCPAPHYLARRRELGVVEAERRLLRGSGITAYLVDTGLPDDLTGPAELGAAGGARAHEIVRLELLAEQVADTSGTVESFLGNLAESVHGAASGAIAFSSVAGVRHGLALAPEPPDAGEVGGAAGRWLAARQVGGKLTDPVLLRHLLWMGVASGLPLQLHTGAGDPGPYLTRFARATAGLGTDLVLLHGYPYHRHAAHLAGIFPHVYADLGPALVRSGARGPAVFAELLELAPFGKLLFSSGARGLPELHVVAARAYREAVGRVLGGWVADGAWSRTDAERVAAMIAAGNAERVYGLAERQTGQPVSRPPYEAGRDVSHGSGARLMPVGLAGTTGPAGPTLTGPAPTAPTPRVPAQDDPAARVRRG</sequence>
<dbReference type="PANTHER" id="PTHR43383:SF2">
    <property type="entry name" value="AMIDOHYDROLASE 2 FAMILY PROTEIN"/>
    <property type="match status" value="1"/>
</dbReference>
<dbReference type="Gene3D" id="3.20.20.140">
    <property type="entry name" value="Metal-dependent hydrolases"/>
    <property type="match status" value="1"/>
</dbReference>
<dbReference type="Pfam" id="PF04909">
    <property type="entry name" value="Amidohydro_2"/>
    <property type="match status" value="1"/>
</dbReference>
<accession>A0A1G9FI92</accession>
<keyword evidence="2" id="KW-0378">Hydrolase</keyword>
<dbReference type="STRING" id="417292.SAMN05421806_113142"/>
<dbReference type="InterPro" id="IPR032466">
    <property type="entry name" value="Metal_Hydrolase"/>
</dbReference>
<dbReference type="GO" id="GO:0016787">
    <property type="term" value="F:hydrolase activity"/>
    <property type="evidence" value="ECO:0007669"/>
    <property type="project" value="UniProtKB-KW"/>
</dbReference>
<dbReference type="Proteomes" id="UP000199155">
    <property type="component" value="Unassembled WGS sequence"/>
</dbReference>
<evidence type="ECO:0000313" key="6">
    <source>
        <dbReference type="Proteomes" id="UP000199155"/>
    </source>
</evidence>
<evidence type="ECO:0000256" key="1">
    <source>
        <dbReference type="ARBA" id="ARBA00011073"/>
    </source>
</evidence>
<feature type="region of interest" description="Disordered" evidence="3">
    <location>
        <begin position="361"/>
        <end position="428"/>
    </location>
</feature>
<evidence type="ECO:0000256" key="3">
    <source>
        <dbReference type="SAM" id="MobiDB-lite"/>
    </source>
</evidence>
<dbReference type="InterPro" id="IPR023827">
    <property type="entry name" value="Peptidase_S8_Asp-AS"/>
</dbReference>
<dbReference type="AlphaFoldDB" id="A0A1G9FI92"/>
<proteinExistence type="inferred from homology"/>
<dbReference type="InterPro" id="IPR006680">
    <property type="entry name" value="Amidohydro-rel"/>
</dbReference>
<feature type="compositionally biased region" description="Low complexity" evidence="3">
    <location>
        <begin position="391"/>
        <end position="407"/>
    </location>
</feature>
<evidence type="ECO:0000259" key="4">
    <source>
        <dbReference type="Pfam" id="PF04909"/>
    </source>
</evidence>